<dbReference type="GO" id="GO:0005886">
    <property type="term" value="C:plasma membrane"/>
    <property type="evidence" value="ECO:0007669"/>
    <property type="project" value="UniProtKB-SubCell"/>
</dbReference>
<feature type="transmembrane region" description="Helical" evidence="8">
    <location>
        <begin position="250"/>
        <end position="274"/>
    </location>
</feature>
<evidence type="ECO:0000256" key="8">
    <source>
        <dbReference type="SAM" id="Phobius"/>
    </source>
</evidence>
<sequence>MTGPMRLAAMVLTVGGLLFGYDTGVINGALPSMAADFSVDEKYEGFVTSALQFGAVFGAVFGGRFSDRHGRHRTVVLVAALFTVGAVGSVLAPYWWVLSLFRVVLGLAVGGASVTVPVYLAELAPTHLRGRIISQNEFMVVFGQLLAFAFNAGIAGVADAEQASTWRWMLAICILPAIVLWAGMTVVPESPRWLARGGRIDEMLEVLRKVREHTFTSDELGEVRELAERDEQAAQGTVSDVVRTPWIRRILVIGIGMAIINQISGINVVQYYGVTILSDAGFTGNTAFVVNLLIGLAGVVGVGVALAIMTRVRRKLMLSTGLTGTIVMLSVLAATSEFMSDDVVAKRWIVLVSIVVFVGISQCAIGTMTWLYMSEIFPLTVRGVAMGISTGVQWAVNFLVALFFPLLSAAWGFGMTITVFVILQILALAWVRLKVPETKDKSLERIEREFRDA</sequence>
<reference evidence="10 11" key="1">
    <citation type="submission" date="2019-12" db="EMBL/GenBank/DDBJ databases">
        <authorList>
            <person name="Li J."/>
            <person name="Shi Y."/>
            <person name="Xu G."/>
            <person name="Xiao D."/>
            <person name="Ran X."/>
        </authorList>
    </citation>
    <scope>NUCLEOTIDE SEQUENCE [LARGE SCALE GENOMIC DNA]</scope>
    <source>
        <strain evidence="10 11">JCM 15915</strain>
    </source>
</reference>
<feature type="transmembrane region" description="Helical" evidence="8">
    <location>
        <begin position="136"/>
        <end position="156"/>
    </location>
</feature>
<evidence type="ECO:0000313" key="10">
    <source>
        <dbReference type="EMBL" id="MUN55515.1"/>
    </source>
</evidence>
<dbReference type="InterPro" id="IPR003663">
    <property type="entry name" value="Sugar/inositol_transpt"/>
</dbReference>
<keyword evidence="11" id="KW-1185">Reference proteome</keyword>
<feature type="transmembrane region" description="Helical" evidence="8">
    <location>
        <begin position="43"/>
        <end position="63"/>
    </location>
</feature>
<comment type="similarity">
    <text evidence="2 7">Belongs to the major facilitator superfamily. Sugar transporter (TC 2.A.1.1) family.</text>
</comment>
<comment type="subcellular location">
    <subcellularLocation>
        <location evidence="1">Cell membrane</location>
        <topology evidence="1">Multi-pass membrane protein</topology>
    </subcellularLocation>
</comment>
<dbReference type="InterPro" id="IPR050814">
    <property type="entry name" value="Myo-inositol_Transporter"/>
</dbReference>
<evidence type="ECO:0000256" key="4">
    <source>
        <dbReference type="ARBA" id="ARBA00022692"/>
    </source>
</evidence>
<keyword evidence="4 8" id="KW-0812">Transmembrane</keyword>
<feature type="transmembrane region" description="Helical" evidence="8">
    <location>
        <begin position="168"/>
        <end position="187"/>
    </location>
</feature>
<dbReference type="Proteomes" id="UP000462152">
    <property type="component" value="Unassembled WGS sequence"/>
</dbReference>
<proteinExistence type="inferred from homology"/>
<organism evidence="10 11">
    <name type="scientific">Rothia koreensis</name>
    <dbReference type="NCBI Taxonomy" id="592378"/>
    <lineage>
        <taxon>Bacteria</taxon>
        <taxon>Bacillati</taxon>
        <taxon>Actinomycetota</taxon>
        <taxon>Actinomycetes</taxon>
        <taxon>Micrococcales</taxon>
        <taxon>Micrococcaceae</taxon>
        <taxon>Rothia</taxon>
    </lineage>
</organism>
<dbReference type="InterPro" id="IPR005829">
    <property type="entry name" value="Sugar_transporter_CS"/>
</dbReference>
<accession>A0A7K1LK61</accession>
<feature type="transmembrane region" description="Helical" evidence="8">
    <location>
        <begin position="316"/>
        <end position="336"/>
    </location>
</feature>
<protein>
    <submittedName>
        <fullName evidence="10">Sugar porter family MFS transporter</fullName>
    </submittedName>
</protein>
<dbReference type="InterPro" id="IPR020846">
    <property type="entry name" value="MFS_dom"/>
</dbReference>
<dbReference type="SUPFAM" id="SSF103473">
    <property type="entry name" value="MFS general substrate transporter"/>
    <property type="match status" value="1"/>
</dbReference>
<dbReference type="AlphaFoldDB" id="A0A7K1LK61"/>
<feature type="transmembrane region" description="Helical" evidence="8">
    <location>
        <begin position="384"/>
        <end position="404"/>
    </location>
</feature>
<dbReference type="PANTHER" id="PTHR48020">
    <property type="entry name" value="PROTON MYO-INOSITOL COTRANSPORTER"/>
    <property type="match status" value="1"/>
</dbReference>
<name>A0A7K1LK61_9MICC</name>
<feature type="transmembrane region" description="Helical" evidence="8">
    <location>
        <begin position="103"/>
        <end position="124"/>
    </location>
</feature>
<feature type="transmembrane region" description="Helical" evidence="8">
    <location>
        <begin position="75"/>
        <end position="97"/>
    </location>
</feature>
<dbReference type="GO" id="GO:0022857">
    <property type="term" value="F:transmembrane transporter activity"/>
    <property type="evidence" value="ECO:0007669"/>
    <property type="project" value="InterPro"/>
</dbReference>
<feature type="transmembrane region" description="Helical" evidence="8">
    <location>
        <begin position="286"/>
        <end position="309"/>
    </location>
</feature>
<evidence type="ECO:0000256" key="1">
    <source>
        <dbReference type="ARBA" id="ARBA00004651"/>
    </source>
</evidence>
<keyword evidence="6 8" id="KW-0472">Membrane</keyword>
<dbReference type="PROSITE" id="PS00217">
    <property type="entry name" value="SUGAR_TRANSPORT_2"/>
    <property type="match status" value="1"/>
</dbReference>
<feature type="domain" description="Major facilitator superfamily (MFS) profile" evidence="9">
    <location>
        <begin position="8"/>
        <end position="439"/>
    </location>
</feature>
<dbReference type="PRINTS" id="PR00171">
    <property type="entry name" value="SUGRTRNSPORT"/>
</dbReference>
<feature type="transmembrane region" description="Helical" evidence="8">
    <location>
        <begin position="410"/>
        <end position="431"/>
    </location>
</feature>
<feature type="transmembrane region" description="Helical" evidence="8">
    <location>
        <begin position="348"/>
        <end position="372"/>
    </location>
</feature>
<dbReference type="Gene3D" id="1.20.1250.20">
    <property type="entry name" value="MFS general substrate transporter like domains"/>
    <property type="match status" value="1"/>
</dbReference>
<dbReference type="InterPro" id="IPR005828">
    <property type="entry name" value="MFS_sugar_transport-like"/>
</dbReference>
<keyword evidence="5 8" id="KW-1133">Transmembrane helix</keyword>
<evidence type="ECO:0000256" key="3">
    <source>
        <dbReference type="ARBA" id="ARBA00022448"/>
    </source>
</evidence>
<evidence type="ECO:0000259" key="9">
    <source>
        <dbReference type="PROSITE" id="PS50850"/>
    </source>
</evidence>
<dbReference type="EMBL" id="WOGT01000006">
    <property type="protein sequence ID" value="MUN55515.1"/>
    <property type="molecule type" value="Genomic_DNA"/>
</dbReference>
<dbReference type="NCBIfam" id="TIGR00879">
    <property type="entry name" value="SP"/>
    <property type="match status" value="1"/>
</dbReference>
<dbReference type="Pfam" id="PF00083">
    <property type="entry name" value="Sugar_tr"/>
    <property type="match status" value="1"/>
</dbReference>
<evidence type="ECO:0000256" key="7">
    <source>
        <dbReference type="RuleBase" id="RU003346"/>
    </source>
</evidence>
<gene>
    <name evidence="10" type="ORF">GMA10_09885</name>
</gene>
<dbReference type="PANTHER" id="PTHR48020:SF12">
    <property type="entry name" value="PROTON MYO-INOSITOL COTRANSPORTER"/>
    <property type="match status" value="1"/>
</dbReference>
<comment type="caution">
    <text evidence="10">The sequence shown here is derived from an EMBL/GenBank/DDBJ whole genome shotgun (WGS) entry which is preliminary data.</text>
</comment>
<evidence type="ECO:0000256" key="6">
    <source>
        <dbReference type="ARBA" id="ARBA00023136"/>
    </source>
</evidence>
<dbReference type="RefSeq" id="WP_129315258.1">
    <property type="nucleotide sequence ID" value="NZ_NOIQ01000005.1"/>
</dbReference>
<dbReference type="PROSITE" id="PS50850">
    <property type="entry name" value="MFS"/>
    <property type="match status" value="1"/>
</dbReference>
<evidence type="ECO:0000256" key="5">
    <source>
        <dbReference type="ARBA" id="ARBA00022989"/>
    </source>
</evidence>
<dbReference type="InterPro" id="IPR036259">
    <property type="entry name" value="MFS_trans_sf"/>
</dbReference>
<keyword evidence="3 7" id="KW-0813">Transport</keyword>
<dbReference type="OrthoDB" id="4008739at2"/>
<evidence type="ECO:0000256" key="2">
    <source>
        <dbReference type="ARBA" id="ARBA00010992"/>
    </source>
</evidence>
<evidence type="ECO:0000313" key="11">
    <source>
        <dbReference type="Proteomes" id="UP000462152"/>
    </source>
</evidence>